<evidence type="ECO:0000313" key="14">
    <source>
        <dbReference type="EMBL" id="KDR21442.1"/>
    </source>
</evidence>
<dbReference type="PROSITE" id="PS00094">
    <property type="entry name" value="C5_MTASE_1"/>
    <property type="match status" value="1"/>
</dbReference>
<dbReference type="InParanoid" id="A0A067RCF5"/>
<reference evidence="14 15" key="1">
    <citation type="journal article" date="2014" name="Nat. Commun.">
        <title>Molecular traces of alternative social organization in a termite genome.</title>
        <authorList>
            <person name="Terrapon N."/>
            <person name="Li C."/>
            <person name="Robertson H.M."/>
            <person name="Ji L."/>
            <person name="Meng X."/>
            <person name="Booth W."/>
            <person name="Chen Z."/>
            <person name="Childers C.P."/>
            <person name="Glastad K.M."/>
            <person name="Gokhale K."/>
            <person name="Gowin J."/>
            <person name="Gronenberg W."/>
            <person name="Hermansen R.A."/>
            <person name="Hu H."/>
            <person name="Hunt B.G."/>
            <person name="Huylmans A.K."/>
            <person name="Khalil S.M."/>
            <person name="Mitchell R.D."/>
            <person name="Munoz-Torres M.C."/>
            <person name="Mustard J.A."/>
            <person name="Pan H."/>
            <person name="Reese J.T."/>
            <person name="Scharf M.E."/>
            <person name="Sun F."/>
            <person name="Vogel H."/>
            <person name="Xiao J."/>
            <person name="Yang W."/>
            <person name="Yang Z."/>
            <person name="Yang Z."/>
            <person name="Zhou J."/>
            <person name="Zhu J."/>
            <person name="Brent C.S."/>
            <person name="Elsik C.G."/>
            <person name="Goodisman M.A."/>
            <person name="Liberles D.A."/>
            <person name="Roe R.M."/>
            <person name="Vargo E.L."/>
            <person name="Vilcinskas A."/>
            <person name="Wang J."/>
            <person name="Bornberg-Bauer E."/>
            <person name="Korb J."/>
            <person name="Zhang G."/>
            <person name="Liebig J."/>
        </authorList>
    </citation>
    <scope>NUCLEOTIDE SEQUENCE [LARGE SCALE GENOMIC DNA]</scope>
    <source>
        <tissue evidence="14">Whole organism</tissue>
    </source>
</reference>
<evidence type="ECO:0000313" key="15">
    <source>
        <dbReference type="Proteomes" id="UP000027135"/>
    </source>
</evidence>
<evidence type="ECO:0000256" key="3">
    <source>
        <dbReference type="ARBA" id="ARBA00022491"/>
    </source>
</evidence>
<dbReference type="InterPro" id="IPR000313">
    <property type="entry name" value="PWWP_dom"/>
</dbReference>
<dbReference type="CDD" id="cd11725">
    <property type="entry name" value="ADDz_Dnmt3"/>
    <property type="match status" value="1"/>
</dbReference>
<dbReference type="InterPro" id="IPR050390">
    <property type="entry name" value="C5-Methyltransferase"/>
</dbReference>
<dbReference type="EC" id="2.1.1.37" evidence="2"/>
<dbReference type="OMA" id="CLMFQAG"/>
<dbReference type="PROSITE" id="PS50812">
    <property type="entry name" value="PWWP"/>
    <property type="match status" value="1"/>
</dbReference>
<evidence type="ECO:0000256" key="7">
    <source>
        <dbReference type="ARBA" id="ARBA00022723"/>
    </source>
</evidence>
<dbReference type="InterPro" id="IPR040552">
    <property type="entry name" value="DNMT3_ADD_GATA1-like"/>
</dbReference>
<dbReference type="InterPro" id="IPR025766">
    <property type="entry name" value="ADD"/>
</dbReference>
<keyword evidence="5 11" id="KW-0808">Transferase</keyword>
<dbReference type="eggNOG" id="ENOG502QR6U">
    <property type="taxonomic scope" value="Eukaryota"/>
</dbReference>
<keyword evidence="9" id="KW-0862">Zinc</keyword>
<comment type="similarity">
    <text evidence="11">Belongs to the class I-like SAM-binding methyltransferase superfamily. C5-methyltransferase family.</text>
</comment>
<keyword evidence="7" id="KW-0479">Metal-binding</keyword>
<evidence type="ECO:0000256" key="8">
    <source>
        <dbReference type="ARBA" id="ARBA00022771"/>
    </source>
</evidence>
<dbReference type="Pfam" id="PF00145">
    <property type="entry name" value="DNA_methylase"/>
    <property type="match status" value="1"/>
</dbReference>
<dbReference type="SUPFAM" id="SSF63748">
    <property type="entry name" value="Tudor/PWWP/MBT"/>
    <property type="match status" value="1"/>
</dbReference>
<evidence type="ECO:0000256" key="1">
    <source>
        <dbReference type="ARBA" id="ARBA00004123"/>
    </source>
</evidence>
<evidence type="ECO:0000256" key="9">
    <source>
        <dbReference type="ARBA" id="ARBA00022833"/>
    </source>
</evidence>
<dbReference type="InterPro" id="IPR018117">
    <property type="entry name" value="C5_DNA_meth_AS"/>
</dbReference>
<evidence type="ECO:0000259" key="13">
    <source>
        <dbReference type="PROSITE" id="PS51533"/>
    </source>
</evidence>
<dbReference type="PANTHER" id="PTHR23068:SF25">
    <property type="entry name" value="DNA (CYTOSINE-5)-METHYLTRANSFERASE DRM2"/>
    <property type="match status" value="1"/>
</dbReference>
<dbReference type="Pfam" id="PF21255">
    <property type="entry name" value="DNMT3_ADD_GATA1-like"/>
    <property type="match status" value="1"/>
</dbReference>
<feature type="active site" evidence="11">
    <location>
        <position position="427"/>
    </location>
</feature>
<keyword evidence="6 11" id="KW-0949">S-adenosyl-L-methionine</keyword>
<dbReference type="PROSITE" id="PS51679">
    <property type="entry name" value="SAM_MT_C5"/>
    <property type="match status" value="1"/>
</dbReference>
<dbReference type="Proteomes" id="UP000027135">
    <property type="component" value="Unassembled WGS sequence"/>
</dbReference>
<accession>A0A067RCF5</accession>
<organism evidence="14 15">
    <name type="scientific">Zootermopsis nevadensis</name>
    <name type="common">Dampwood termite</name>
    <dbReference type="NCBI Taxonomy" id="136037"/>
    <lineage>
        <taxon>Eukaryota</taxon>
        <taxon>Metazoa</taxon>
        <taxon>Ecdysozoa</taxon>
        <taxon>Arthropoda</taxon>
        <taxon>Hexapoda</taxon>
        <taxon>Insecta</taxon>
        <taxon>Pterygota</taxon>
        <taxon>Neoptera</taxon>
        <taxon>Polyneoptera</taxon>
        <taxon>Dictyoptera</taxon>
        <taxon>Blattodea</taxon>
        <taxon>Blattoidea</taxon>
        <taxon>Termitoidae</taxon>
        <taxon>Termopsidae</taxon>
        <taxon>Zootermopsis</taxon>
    </lineage>
</organism>
<dbReference type="GO" id="GO:0032259">
    <property type="term" value="P:methylation"/>
    <property type="evidence" value="ECO:0007669"/>
    <property type="project" value="UniProtKB-KW"/>
</dbReference>
<dbReference type="Gene3D" id="2.20.70.90">
    <property type="match status" value="1"/>
</dbReference>
<dbReference type="Pfam" id="PF00855">
    <property type="entry name" value="PWWP"/>
    <property type="match status" value="1"/>
</dbReference>
<evidence type="ECO:0000256" key="4">
    <source>
        <dbReference type="ARBA" id="ARBA00022603"/>
    </source>
</evidence>
<dbReference type="InterPro" id="IPR001525">
    <property type="entry name" value="C5_MeTfrase"/>
</dbReference>
<evidence type="ECO:0000256" key="10">
    <source>
        <dbReference type="ARBA" id="ARBA00023242"/>
    </source>
</evidence>
<dbReference type="GO" id="GO:0008270">
    <property type="term" value="F:zinc ion binding"/>
    <property type="evidence" value="ECO:0007669"/>
    <property type="project" value="UniProtKB-KW"/>
</dbReference>
<evidence type="ECO:0000259" key="12">
    <source>
        <dbReference type="PROSITE" id="PS50812"/>
    </source>
</evidence>
<keyword evidence="3" id="KW-0678">Repressor</keyword>
<dbReference type="GO" id="GO:0005634">
    <property type="term" value="C:nucleus"/>
    <property type="evidence" value="ECO:0007669"/>
    <property type="project" value="UniProtKB-SubCell"/>
</dbReference>
<sequence length="641" mass="72823">MSSLESRRRKKIVAKRLLNPSDPFEGPEGSLVWGKLRNFPWWPGIIVDEHACGLSCIPSGQFCIFWFADRRVSGVQNKWMKDFKKHYEQCFDPTVKQALYVSGVEEAVKLCAKRLGHNAESWTKKEALCWAQAGFQRSANRKVEEVTPIFVPDGVQDDLLLIKRCRKSNEKNNKLLENCGSSSEASSSQPSFQYDDLKKVKKGEMDIEKLCLRCRSSKVQIVGEHPYFKGSLCKICMETVKEHIFTFGADGIHMHCAICSNAGEVFVCSNPQCCKVYCHVCIDLLASEGAKNWIREKEPWLCFLCDDPLSSMHGFIKPRPDWMNCQRISALFPANNIMSSIPLSKKSKSGLRVLSLFDGISTGMVVLKMMGIKVEKYYASEVDKDAINVSKVNHGDSIEHIGDVELLSPEKLSRLGPIDLLIGGSPCTELSLVNPARKGLYDTEGSGYLFFDFYRVLMTLQVLHGKNIFWIFENTASMPYRLRNVITRFLGCDPVVIDASWLSAQRRARFFWGNIPGLGRTELPEINMKLDECLMPGMERKAVVEKIRTVTTQSNSLLQGKNRIFPVKMKEEMDAVWITELEVIFGLPLHYTDTGNLQLRERRQLLGRAWSVPVVKHILQPLKLYFKCEREKSVKQGKMTT</sequence>
<dbReference type="Gene3D" id="2.30.30.140">
    <property type="match status" value="1"/>
</dbReference>
<keyword evidence="8" id="KW-0863">Zinc-finger</keyword>
<dbReference type="Gene3D" id="3.40.50.150">
    <property type="entry name" value="Vaccinia Virus protein VP39"/>
    <property type="match status" value="1"/>
</dbReference>
<dbReference type="GO" id="GO:0003886">
    <property type="term" value="F:DNA (cytosine-5-)-methyltransferase activity"/>
    <property type="evidence" value="ECO:0007669"/>
    <property type="project" value="UniProtKB-EC"/>
</dbReference>
<feature type="domain" description="PHD-type" evidence="13">
    <location>
        <begin position="199"/>
        <end position="335"/>
    </location>
</feature>
<keyword evidence="10" id="KW-0539">Nucleus</keyword>
<proteinExistence type="inferred from homology"/>
<feature type="domain" description="PWWP" evidence="12">
    <location>
        <begin position="28"/>
        <end position="80"/>
    </location>
</feature>
<dbReference type="AlphaFoldDB" id="A0A067RCF5"/>
<dbReference type="PANTHER" id="PTHR23068">
    <property type="entry name" value="DNA CYTOSINE-5- -METHYLTRANSFERASE 3-RELATED"/>
    <property type="match status" value="1"/>
</dbReference>
<evidence type="ECO:0000256" key="2">
    <source>
        <dbReference type="ARBA" id="ARBA00011975"/>
    </source>
</evidence>
<keyword evidence="4 11" id="KW-0489">Methyltransferase</keyword>
<gene>
    <name evidence="14" type="ORF">L798_04142</name>
</gene>
<protein>
    <recommendedName>
        <fullName evidence="2">DNA (cytosine-5-)-methyltransferase</fullName>
        <ecNumber evidence="2">2.1.1.37</ecNumber>
    </recommendedName>
</protein>
<evidence type="ECO:0000256" key="6">
    <source>
        <dbReference type="ARBA" id="ARBA00022691"/>
    </source>
</evidence>
<evidence type="ECO:0000256" key="11">
    <source>
        <dbReference type="PROSITE-ProRule" id="PRU01016"/>
    </source>
</evidence>
<comment type="subcellular location">
    <subcellularLocation>
        <location evidence="1">Nucleus</location>
    </subcellularLocation>
</comment>
<dbReference type="Pfam" id="PF17980">
    <property type="entry name" value="ADD_DNMT3"/>
    <property type="match status" value="1"/>
</dbReference>
<dbReference type="InterPro" id="IPR029063">
    <property type="entry name" value="SAM-dependent_MTases_sf"/>
</dbReference>
<name>A0A067RCF5_ZOONE</name>
<keyword evidence="15" id="KW-1185">Reference proteome</keyword>
<evidence type="ECO:0000256" key="5">
    <source>
        <dbReference type="ARBA" id="ARBA00022679"/>
    </source>
</evidence>
<dbReference type="SUPFAM" id="SSF53335">
    <property type="entry name" value="S-adenosyl-L-methionine-dependent methyltransferases"/>
    <property type="match status" value="1"/>
</dbReference>
<dbReference type="EMBL" id="KK852555">
    <property type="protein sequence ID" value="KDR21442.1"/>
    <property type="molecule type" value="Genomic_DNA"/>
</dbReference>
<dbReference type="CDD" id="cd05835">
    <property type="entry name" value="PWWP_DNMT3"/>
    <property type="match status" value="1"/>
</dbReference>
<dbReference type="STRING" id="136037.A0A067RCF5"/>
<dbReference type="OrthoDB" id="641149at2759"/>
<dbReference type="InterPro" id="IPR049554">
    <property type="entry name" value="DNMT3_ADD_PHD"/>
</dbReference>
<dbReference type="PROSITE" id="PS51533">
    <property type="entry name" value="ADD"/>
    <property type="match status" value="1"/>
</dbReference>